<dbReference type="PANTHER" id="PTHR23513:SF9">
    <property type="entry name" value="ENTEROBACTIN EXPORTER ENTS"/>
    <property type="match status" value="1"/>
</dbReference>
<name>A0A8J3QF95_9ACTN</name>
<keyword evidence="4 7" id="KW-0812">Transmembrane</keyword>
<organism evidence="9 10">
    <name type="scientific">Rhizocola hellebori</name>
    <dbReference type="NCBI Taxonomy" id="1392758"/>
    <lineage>
        <taxon>Bacteria</taxon>
        <taxon>Bacillati</taxon>
        <taxon>Actinomycetota</taxon>
        <taxon>Actinomycetes</taxon>
        <taxon>Micromonosporales</taxon>
        <taxon>Micromonosporaceae</taxon>
        <taxon>Rhizocola</taxon>
    </lineage>
</organism>
<feature type="transmembrane region" description="Helical" evidence="7">
    <location>
        <begin position="111"/>
        <end position="130"/>
    </location>
</feature>
<keyword evidence="5 7" id="KW-1133">Transmembrane helix</keyword>
<feature type="transmembrane region" description="Helical" evidence="7">
    <location>
        <begin position="26"/>
        <end position="44"/>
    </location>
</feature>
<comment type="subcellular location">
    <subcellularLocation>
        <location evidence="1">Cell inner membrane</location>
        <topology evidence="1">Multi-pass membrane protein</topology>
    </subcellularLocation>
</comment>
<dbReference type="Proteomes" id="UP000612899">
    <property type="component" value="Unassembled WGS sequence"/>
</dbReference>
<evidence type="ECO:0000256" key="4">
    <source>
        <dbReference type="ARBA" id="ARBA00022692"/>
    </source>
</evidence>
<dbReference type="PROSITE" id="PS50850">
    <property type="entry name" value="MFS"/>
    <property type="match status" value="1"/>
</dbReference>
<proteinExistence type="predicted"/>
<dbReference type="GO" id="GO:0022857">
    <property type="term" value="F:transmembrane transporter activity"/>
    <property type="evidence" value="ECO:0007669"/>
    <property type="project" value="InterPro"/>
</dbReference>
<dbReference type="RefSeq" id="WP_203912309.1">
    <property type="nucleotide sequence ID" value="NZ_BONY01000051.1"/>
</dbReference>
<keyword evidence="3" id="KW-1003">Cell membrane</keyword>
<feature type="transmembrane region" description="Helical" evidence="7">
    <location>
        <begin position="151"/>
        <end position="174"/>
    </location>
</feature>
<dbReference type="InterPro" id="IPR010290">
    <property type="entry name" value="TM_effector"/>
</dbReference>
<evidence type="ECO:0000256" key="1">
    <source>
        <dbReference type="ARBA" id="ARBA00004429"/>
    </source>
</evidence>
<dbReference type="InterPro" id="IPR020846">
    <property type="entry name" value="MFS_dom"/>
</dbReference>
<evidence type="ECO:0000313" key="9">
    <source>
        <dbReference type="EMBL" id="GIH08558.1"/>
    </source>
</evidence>
<evidence type="ECO:0000256" key="5">
    <source>
        <dbReference type="ARBA" id="ARBA00022989"/>
    </source>
</evidence>
<dbReference type="AlphaFoldDB" id="A0A8J3QF95"/>
<feature type="transmembrane region" description="Helical" evidence="7">
    <location>
        <begin position="230"/>
        <end position="246"/>
    </location>
</feature>
<reference evidence="9" key="1">
    <citation type="submission" date="2021-01" db="EMBL/GenBank/DDBJ databases">
        <title>Whole genome shotgun sequence of Rhizocola hellebori NBRC 109834.</title>
        <authorList>
            <person name="Komaki H."/>
            <person name="Tamura T."/>
        </authorList>
    </citation>
    <scope>NUCLEOTIDE SEQUENCE</scope>
    <source>
        <strain evidence="9">NBRC 109834</strain>
    </source>
</reference>
<evidence type="ECO:0000256" key="2">
    <source>
        <dbReference type="ARBA" id="ARBA00022448"/>
    </source>
</evidence>
<protein>
    <submittedName>
        <fullName evidence="9">MFS transporter</fullName>
    </submittedName>
</protein>
<comment type="caution">
    <text evidence="9">The sequence shown here is derived from an EMBL/GenBank/DDBJ whole genome shotgun (WGS) entry which is preliminary data.</text>
</comment>
<dbReference type="EMBL" id="BONY01000051">
    <property type="protein sequence ID" value="GIH08558.1"/>
    <property type="molecule type" value="Genomic_DNA"/>
</dbReference>
<keyword evidence="6 7" id="KW-0472">Membrane</keyword>
<gene>
    <name evidence="9" type="ORF">Rhe02_66250</name>
</gene>
<keyword evidence="2" id="KW-0813">Transport</keyword>
<dbReference type="InterPro" id="IPR036259">
    <property type="entry name" value="MFS_trans_sf"/>
</dbReference>
<evidence type="ECO:0000313" key="10">
    <source>
        <dbReference type="Proteomes" id="UP000612899"/>
    </source>
</evidence>
<feature type="transmembrane region" description="Helical" evidence="7">
    <location>
        <begin position="319"/>
        <end position="339"/>
    </location>
</feature>
<dbReference type="GO" id="GO:0005886">
    <property type="term" value="C:plasma membrane"/>
    <property type="evidence" value="ECO:0007669"/>
    <property type="project" value="UniProtKB-SubCell"/>
</dbReference>
<feature type="domain" description="Major facilitator superfamily (MFS) profile" evidence="8">
    <location>
        <begin position="172"/>
        <end position="418"/>
    </location>
</feature>
<accession>A0A8J3QF95</accession>
<dbReference type="Gene3D" id="1.20.1250.20">
    <property type="entry name" value="MFS general substrate transporter like domains"/>
    <property type="match status" value="1"/>
</dbReference>
<feature type="transmembrane region" description="Helical" evidence="7">
    <location>
        <begin position="359"/>
        <end position="382"/>
    </location>
</feature>
<feature type="transmembrane region" description="Helical" evidence="7">
    <location>
        <begin position="56"/>
        <end position="76"/>
    </location>
</feature>
<feature type="transmembrane region" description="Helical" evidence="7">
    <location>
        <begin position="297"/>
        <end position="313"/>
    </location>
</feature>
<dbReference type="PANTHER" id="PTHR23513">
    <property type="entry name" value="INTEGRAL MEMBRANE EFFLUX PROTEIN-RELATED"/>
    <property type="match status" value="1"/>
</dbReference>
<evidence type="ECO:0000256" key="7">
    <source>
        <dbReference type="SAM" id="Phobius"/>
    </source>
</evidence>
<feature type="transmembrane region" description="Helical" evidence="7">
    <location>
        <begin position="388"/>
        <end position="412"/>
    </location>
</feature>
<dbReference type="CDD" id="cd06173">
    <property type="entry name" value="MFS_MefA_like"/>
    <property type="match status" value="1"/>
</dbReference>
<keyword evidence="10" id="KW-1185">Reference proteome</keyword>
<sequence>MTTAPPTRRRILLDTRPLRHAPYRRLWTSTIVTAVGSQFTAVAVPKQIYDMTGSSAWVGVASLVGLAPLIVFALWGGAIADTVDRRKMLLATNSGIAALMIVFWLQSALDFGSIPLLMGLVAIQQALFGMNMPARTASVARLVPPGELPAALALNSTVMTAGWIAGPLLAGALIPVAGLSLLYLFDALALCVALWAVWRLPALPPLNGETRRANLADVFAGFKYIATHKLLLVSFAADIIAMVFGMPRALFPEMAAIGYPGVGNDFALGLLFAAIPIGSLVGGLLSGTFSTVTRHGLMVVLAVAAWGASIVGFGASNTIWLAVVFLAAAGAADMVSMVFRGTILQTAATDEMRGRMQGVHTVVVAGGPRVADFVHGLAAPAIGAGTTVVVGGALVVALTVGLALAVPSFLTYEGAPRG</sequence>
<evidence type="ECO:0000259" key="8">
    <source>
        <dbReference type="PROSITE" id="PS50850"/>
    </source>
</evidence>
<dbReference type="SUPFAM" id="SSF103473">
    <property type="entry name" value="MFS general substrate transporter"/>
    <property type="match status" value="1"/>
</dbReference>
<dbReference type="Pfam" id="PF05977">
    <property type="entry name" value="MFS_3"/>
    <property type="match status" value="1"/>
</dbReference>
<evidence type="ECO:0000256" key="6">
    <source>
        <dbReference type="ARBA" id="ARBA00023136"/>
    </source>
</evidence>
<feature type="transmembrane region" description="Helical" evidence="7">
    <location>
        <begin position="266"/>
        <end position="285"/>
    </location>
</feature>
<evidence type="ECO:0000256" key="3">
    <source>
        <dbReference type="ARBA" id="ARBA00022475"/>
    </source>
</evidence>